<organism evidence="6 7">
    <name type="scientific">Chitinophaga nivalis</name>
    <dbReference type="NCBI Taxonomy" id="2991709"/>
    <lineage>
        <taxon>Bacteria</taxon>
        <taxon>Pseudomonadati</taxon>
        <taxon>Bacteroidota</taxon>
        <taxon>Chitinophagia</taxon>
        <taxon>Chitinophagales</taxon>
        <taxon>Chitinophagaceae</taxon>
        <taxon>Chitinophaga</taxon>
    </lineage>
</organism>
<evidence type="ECO:0000256" key="3">
    <source>
        <dbReference type="ARBA" id="ARBA00022989"/>
    </source>
</evidence>
<accession>A0ABT3IJI7</accession>
<protein>
    <submittedName>
        <fullName evidence="6">DoxX family protein</fullName>
    </submittedName>
</protein>
<dbReference type="Proteomes" id="UP001207742">
    <property type="component" value="Unassembled WGS sequence"/>
</dbReference>
<feature type="transmembrane region" description="Helical" evidence="5">
    <location>
        <begin position="6"/>
        <end position="22"/>
    </location>
</feature>
<feature type="transmembrane region" description="Helical" evidence="5">
    <location>
        <begin position="42"/>
        <end position="63"/>
    </location>
</feature>
<keyword evidence="7" id="KW-1185">Reference proteome</keyword>
<name>A0ABT3IJI7_9BACT</name>
<evidence type="ECO:0000313" key="6">
    <source>
        <dbReference type="EMBL" id="MCW3484122.1"/>
    </source>
</evidence>
<evidence type="ECO:0000256" key="1">
    <source>
        <dbReference type="ARBA" id="ARBA00004141"/>
    </source>
</evidence>
<dbReference type="Pfam" id="PF13564">
    <property type="entry name" value="DoxX_2"/>
    <property type="match status" value="1"/>
</dbReference>
<comment type="subcellular location">
    <subcellularLocation>
        <location evidence="1">Membrane</location>
        <topology evidence="1">Multi-pass membrane protein</topology>
    </subcellularLocation>
</comment>
<comment type="caution">
    <text evidence="6">The sequence shown here is derived from an EMBL/GenBank/DDBJ whole genome shotgun (WGS) entry which is preliminary data.</text>
</comment>
<feature type="transmembrane region" description="Helical" evidence="5">
    <location>
        <begin position="69"/>
        <end position="89"/>
    </location>
</feature>
<evidence type="ECO:0000256" key="2">
    <source>
        <dbReference type="ARBA" id="ARBA00022692"/>
    </source>
</evidence>
<evidence type="ECO:0000313" key="7">
    <source>
        <dbReference type="Proteomes" id="UP001207742"/>
    </source>
</evidence>
<feature type="transmembrane region" description="Helical" evidence="5">
    <location>
        <begin position="101"/>
        <end position="119"/>
    </location>
</feature>
<keyword evidence="3 5" id="KW-1133">Transmembrane helix</keyword>
<reference evidence="6 7" key="1">
    <citation type="submission" date="2022-10" db="EMBL/GenBank/DDBJ databases">
        <title>Chitinophaga nivalis PC15 sp. nov., isolated from Pyeongchang county, South Korea.</title>
        <authorList>
            <person name="Trinh H.N."/>
        </authorList>
    </citation>
    <scope>NUCLEOTIDE SEQUENCE [LARGE SCALE GENOMIC DNA]</scope>
    <source>
        <strain evidence="6 7">PC14</strain>
    </source>
</reference>
<evidence type="ECO:0000256" key="4">
    <source>
        <dbReference type="ARBA" id="ARBA00023136"/>
    </source>
</evidence>
<proteinExistence type="predicted"/>
<keyword evidence="4 5" id="KW-0472">Membrane</keyword>
<evidence type="ECO:0000256" key="5">
    <source>
        <dbReference type="SAM" id="Phobius"/>
    </source>
</evidence>
<dbReference type="RefSeq" id="WP_264729641.1">
    <property type="nucleotide sequence ID" value="NZ_JAPDNR010000001.1"/>
</dbReference>
<keyword evidence="2 5" id="KW-0812">Transmembrane</keyword>
<gene>
    <name evidence="6" type="ORF">OL497_09480</name>
</gene>
<dbReference type="EMBL" id="JAPDNS010000001">
    <property type="protein sequence ID" value="MCW3484122.1"/>
    <property type="molecule type" value="Genomic_DNA"/>
</dbReference>
<dbReference type="InterPro" id="IPR032808">
    <property type="entry name" value="DoxX"/>
</dbReference>
<sequence>MHTLLWILQGLLAAIFGYSGIMKSSQKRDKLVQVGQTGVANLSYPLIRFIGITEILGAIGIIVPQATGILPHLTAVSALGFAVIMLLAAPIHYKRHEPAATAFNIFLLLVSFAVAILRYPGGLR</sequence>